<dbReference type="EMBL" id="JAPTMU010000004">
    <property type="protein sequence ID" value="KAJ4945094.1"/>
    <property type="molecule type" value="Genomic_DNA"/>
</dbReference>
<dbReference type="PANTHER" id="PTHR10063">
    <property type="entry name" value="TUBERIN"/>
    <property type="match status" value="1"/>
</dbReference>
<feature type="region of interest" description="Disordered" evidence="1">
    <location>
        <begin position="357"/>
        <end position="495"/>
    </location>
</feature>
<proteinExistence type="predicted"/>
<evidence type="ECO:0000313" key="3">
    <source>
        <dbReference type="Proteomes" id="UP001219934"/>
    </source>
</evidence>
<dbReference type="GO" id="GO:0030178">
    <property type="term" value="P:negative regulation of Wnt signaling pathway"/>
    <property type="evidence" value="ECO:0007669"/>
    <property type="project" value="TreeGrafter"/>
</dbReference>
<dbReference type="AlphaFoldDB" id="A0AAD6FRH0"/>
<keyword evidence="3" id="KW-1185">Reference proteome</keyword>
<name>A0AAD6FRH0_9TELE</name>
<dbReference type="Proteomes" id="UP001219934">
    <property type="component" value="Unassembled WGS sequence"/>
</dbReference>
<dbReference type="GO" id="GO:0005096">
    <property type="term" value="F:GTPase activator activity"/>
    <property type="evidence" value="ECO:0007669"/>
    <property type="project" value="InterPro"/>
</dbReference>
<reference evidence="2" key="1">
    <citation type="submission" date="2022-11" db="EMBL/GenBank/DDBJ databases">
        <title>Chromosome-level genome of Pogonophryne albipinna.</title>
        <authorList>
            <person name="Jo E."/>
        </authorList>
    </citation>
    <scope>NUCLEOTIDE SEQUENCE</scope>
    <source>
        <strain evidence="2">SGF0006</strain>
        <tissue evidence="2">Muscle</tissue>
    </source>
</reference>
<feature type="compositionally biased region" description="Low complexity" evidence="1">
    <location>
        <begin position="392"/>
        <end position="401"/>
    </location>
</feature>
<organism evidence="2 3">
    <name type="scientific">Pogonophryne albipinna</name>
    <dbReference type="NCBI Taxonomy" id="1090488"/>
    <lineage>
        <taxon>Eukaryota</taxon>
        <taxon>Metazoa</taxon>
        <taxon>Chordata</taxon>
        <taxon>Craniata</taxon>
        <taxon>Vertebrata</taxon>
        <taxon>Euteleostomi</taxon>
        <taxon>Actinopterygii</taxon>
        <taxon>Neopterygii</taxon>
        <taxon>Teleostei</taxon>
        <taxon>Neoteleostei</taxon>
        <taxon>Acanthomorphata</taxon>
        <taxon>Eupercaria</taxon>
        <taxon>Perciformes</taxon>
        <taxon>Notothenioidei</taxon>
        <taxon>Pogonophryne</taxon>
    </lineage>
</organism>
<feature type="region of interest" description="Disordered" evidence="1">
    <location>
        <begin position="276"/>
        <end position="337"/>
    </location>
</feature>
<dbReference type="GO" id="GO:0032007">
    <property type="term" value="P:negative regulation of TOR signaling"/>
    <property type="evidence" value="ECO:0007669"/>
    <property type="project" value="TreeGrafter"/>
</dbReference>
<dbReference type="PANTHER" id="PTHR10063:SF0">
    <property type="entry name" value="TUBERIN"/>
    <property type="match status" value="1"/>
</dbReference>
<dbReference type="InterPro" id="IPR027107">
    <property type="entry name" value="Tuberin/Ral-act_asu"/>
</dbReference>
<gene>
    <name evidence="2" type="ORF">JOQ06_013632</name>
</gene>
<protein>
    <submittedName>
        <fullName evidence="2">Uncharacterized protein</fullName>
    </submittedName>
</protein>
<dbReference type="GO" id="GO:0033596">
    <property type="term" value="C:TSC1-TSC2 complex"/>
    <property type="evidence" value="ECO:0007669"/>
    <property type="project" value="TreeGrafter"/>
</dbReference>
<accession>A0AAD6FRH0</accession>
<comment type="caution">
    <text evidence="2">The sequence shown here is derived from an EMBL/GenBank/DDBJ whole genome shotgun (WGS) entry which is preliminary data.</text>
</comment>
<dbReference type="GO" id="GO:0051898">
    <property type="term" value="P:negative regulation of phosphatidylinositol 3-kinase/protein kinase B signal transduction"/>
    <property type="evidence" value="ECO:0007669"/>
    <property type="project" value="TreeGrafter"/>
</dbReference>
<sequence length="495" mass="52144">MRAAKVAAAVANSSSSPVKELRDLSAMDAFRSRSISVSEHAVRRMHTSTTTCSLGSADENAVTPADEGLKTVHLELTETCLDMMARYVFSNFSALPKRSPIAEFLLTGGRSMTWLVGNKLVTITTSGGVRAQALLGLDMAERLGGGGEMTRSDPSLHTRITKEAPAKLESQSSQQHNRATRIRVRSMSGGHALRAGPAQSLSPLVSPSEGEDNPSLAEFIPMLTQGWAEIFIRRPSGNTSWLMCLENPPSPFSSELGNMPLQELSTVLMGMEGVKEPPAQTASAPASTAAPAPELPTHSSVGGKPNLMQRSNTVGGSLWSLGSGSGPPGPPAPGRLHRSISWADSVVVLEEGSGVTAAQTPDWLESEEFEPMPSDPIFMSADKFTKTPPPGTLSRSSSTSSQDDEKSTLEEVSEGAIPIDQPTMGPSTPGSQGPELPFQSHSPSQGHGLNKSSSSPELQTLPEAFSKAALESEAALVEPSVPQSPRRQQVPAPAV</sequence>
<feature type="compositionally biased region" description="Low complexity" evidence="1">
    <location>
        <begin position="277"/>
        <end position="292"/>
    </location>
</feature>
<evidence type="ECO:0000313" key="2">
    <source>
        <dbReference type="EMBL" id="KAJ4945094.1"/>
    </source>
</evidence>
<dbReference type="GO" id="GO:0046627">
    <property type="term" value="P:negative regulation of insulin receptor signaling pathway"/>
    <property type="evidence" value="ECO:0007669"/>
    <property type="project" value="TreeGrafter"/>
</dbReference>
<dbReference type="GO" id="GO:0005634">
    <property type="term" value="C:nucleus"/>
    <property type="evidence" value="ECO:0007669"/>
    <property type="project" value="InterPro"/>
</dbReference>
<feature type="region of interest" description="Disordered" evidence="1">
    <location>
        <begin position="186"/>
        <end position="213"/>
    </location>
</feature>
<dbReference type="GO" id="GO:0051726">
    <property type="term" value="P:regulation of cell cycle"/>
    <property type="evidence" value="ECO:0007669"/>
    <property type="project" value="TreeGrafter"/>
</dbReference>
<feature type="compositionally biased region" description="Polar residues" evidence="1">
    <location>
        <begin position="439"/>
        <end position="458"/>
    </location>
</feature>
<evidence type="ECO:0000256" key="1">
    <source>
        <dbReference type="SAM" id="MobiDB-lite"/>
    </source>
</evidence>